<evidence type="ECO:0000256" key="1">
    <source>
        <dbReference type="SAM" id="MobiDB-lite"/>
    </source>
</evidence>
<feature type="compositionally biased region" description="Basic and acidic residues" evidence="1">
    <location>
        <begin position="1"/>
        <end position="12"/>
    </location>
</feature>
<evidence type="ECO:0000313" key="3">
    <source>
        <dbReference type="Proteomes" id="UP000037035"/>
    </source>
</evidence>
<dbReference type="EMBL" id="LAVV01013161">
    <property type="protein sequence ID" value="KNZ45908.1"/>
    <property type="molecule type" value="Genomic_DNA"/>
</dbReference>
<feature type="region of interest" description="Disordered" evidence="1">
    <location>
        <begin position="1"/>
        <end position="31"/>
    </location>
</feature>
<dbReference type="VEuPathDB" id="FungiDB:VP01_76g6"/>
<keyword evidence="3" id="KW-1185">Reference proteome</keyword>
<organism evidence="2 3">
    <name type="scientific">Puccinia sorghi</name>
    <dbReference type="NCBI Taxonomy" id="27349"/>
    <lineage>
        <taxon>Eukaryota</taxon>
        <taxon>Fungi</taxon>
        <taxon>Dikarya</taxon>
        <taxon>Basidiomycota</taxon>
        <taxon>Pucciniomycotina</taxon>
        <taxon>Pucciniomycetes</taxon>
        <taxon>Pucciniales</taxon>
        <taxon>Pucciniaceae</taxon>
        <taxon>Puccinia</taxon>
    </lineage>
</organism>
<protein>
    <submittedName>
        <fullName evidence="2">Uncharacterized protein</fullName>
    </submittedName>
</protein>
<proteinExistence type="predicted"/>
<dbReference type="AlphaFoldDB" id="A0A0L6UBJ3"/>
<comment type="caution">
    <text evidence="2">The sequence shown here is derived from an EMBL/GenBank/DDBJ whole genome shotgun (WGS) entry which is preliminary data.</text>
</comment>
<sequence>MGSARWDNKYDGEGVGDGSEGGRGRRTAAQQVCPSIVSRHQAKGGLTQVYIHIIDYITHQLQVITTDIIGPFQVERFNQGRFLLTICDVATGFSEAKVMASKDQAA</sequence>
<dbReference type="OrthoDB" id="2517319at2759"/>
<name>A0A0L6UBJ3_9BASI</name>
<dbReference type="Proteomes" id="UP000037035">
    <property type="component" value="Unassembled WGS sequence"/>
</dbReference>
<reference evidence="2 3" key="1">
    <citation type="submission" date="2015-08" db="EMBL/GenBank/DDBJ databases">
        <title>Next Generation Sequencing and Analysis of the Genome of Puccinia sorghi L Schw, the Causal Agent of Maize Common Rust.</title>
        <authorList>
            <person name="Rochi L."/>
            <person name="Burguener G."/>
            <person name="Darino M."/>
            <person name="Turjanski A."/>
            <person name="Kreff E."/>
            <person name="Dieguez M.J."/>
            <person name="Sacco F."/>
        </authorList>
    </citation>
    <scope>NUCLEOTIDE SEQUENCE [LARGE SCALE GENOMIC DNA]</scope>
    <source>
        <strain evidence="2 3">RO10H11247</strain>
    </source>
</reference>
<accession>A0A0L6UBJ3</accession>
<gene>
    <name evidence="2" type="ORF">VP01_76g6</name>
</gene>
<evidence type="ECO:0000313" key="2">
    <source>
        <dbReference type="EMBL" id="KNZ45908.1"/>
    </source>
</evidence>